<feature type="transmembrane region" description="Helical" evidence="1">
    <location>
        <begin position="167"/>
        <end position="191"/>
    </location>
</feature>
<keyword evidence="1" id="KW-0472">Membrane</keyword>
<dbReference type="InterPro" id="IPR018750">
    <property type="entry name" value="DUF2306_membrane"/>
</dbReference>
<keyword evidence="3" id="KW-1185">Reference proteome</keyword>
<feature type="transmembrane region" description="Helical" evidence="1">
    <location>
        <begin position="103"/>
        <end position="123"/>
    </location>
</feature>
<keyword evidence="1" id="KW-0812">Transmembrane</keyword>
<evidence type="ECO:0000313" key="3">
    <source>
        <dbReference type="Proteomes" id="UP000739565"/>
    </source>
</evidence>
<feature type="transmembrane region" description="Helical" evidence="1">
    <location>
        <begin position="135"/>
        <end position="155"/>
    </location>
</feature>
<name>A0A953ND26_9BURK</name>
<dbReference type="EMBL" id="JAHXRI010000007">
    <property type="protein sequence ID" value="MBZ1351001.1"/>
    <property type="molecule type" value="Genomic_DNA"/>
</dbReference>
<feature type="transmembrane region" description="Helical" evidence="1">
    <location>
        <begin position="67"/>
        <end position="91"/>
    </location>
</feature>
<accession>A0A953ND26</accession>
<gene>
    <name evidence="2" type="ORF">KZZ10_10125</name>
</gene>
<protein>
    <submittedName>
        <fullName evidence="2">DUF2306 domain-containing protein</fullName>
    </submittedName>
</protein>
<feature type="transmembrane region" description="Helical" evidence="1">
    <location>
        <begin position="12"/>
        <end position="35"/>
    </location>
</feature>
<organism evidence="2 3">
    <name type="scientific">Zwartia hollandica</name>
    <dbReference type="NCBI Taxonomy" id="324606"/>
    <lineage>
        <taxon>Bacteria</taxon>
        <taxon>Pseudomonadati</taxon>
        <taxon>Pseudomonadota</taxon>
        <taxon>Betaproteobacteria</taxon>
        <taxon>Burkholderiales</taxon>
        <taxon>Alcaligenaceae</taxon>
        <taxon>Zwartia</taxon>
    </lineage>
</organism>
<dbReference type="RefSeq" id="WP_259661403.1">
    <property type="nucleotide sequence ID" value="NZ_JAHXRI010000007.1"/>
</dbReference>
<evidence type="ECO:0000313" key="2">
    <source>
        <dbReference type="EMBL" id="MBZ1351001.1"/>
    </source>
</evidence>
<feature type="transmembrane region" description="Helical" evidence="1">
    <location>
        <begin position="203"/>
        <end position="224"/>
    </location>
</feature>
<dbReference type="Pfam" id="PF10067">
    <property type="entry name" value="DUF2306"/>
    <property type="match status" value="1"/>
</dbReference>
<keyword evidence="1" id="KW-1133">Transmembrane helix</keyword>
<evidence type="ECO:0000256" key="1">
    <source>
        <dbReference type="SAM" id="Phobius"/>
    </source>
</evidence>
<dbReference type="Proteomes" id="UP000739565">
    <property type="component" value="Unassembled WGS sequence"/>
</dbReference>
<comment type="caution">
    <text evidence="2">The sequence shown here is derived from an EMBL/GenBank/DDBJ whole genome shotgun (WGS) entry which is preliminary data.</text>
</comment>
<proteinExistence type="predicted"/>
<dbReference type="AlphaFoldDB" id="A0A953ND26"/>
<sequence length="250" mass="27841">MATNIIQLFSKTQIFFICLGVLAQISFFDTLRYFFERGVWGYPKLGWLIPQKIVHLGFFEVNSTTVITLHAATSFLLYGGVLCQLGIMLFVRPSPAKARFHKLFGRTLAFVCLPIFALFALILNSQMIQSPANQLLFGVIPLLVLWGFIQAICAARSHDQTRHIDAVYLILMCLNAAAITRLCVGLLYAAGLSTTFLMQNQEPAVIGPIFRTVLLILILSASYLSCDRFKANYKPILLLGTFLGVAIWVA</sequence>
<reference evidence="2" key="1">
    <citation type="submission" date="2021-07" db="EMBL/GenBank/DDBJ databases">
        <title>New genus and species of the family Alcaligenaceae.</title>
        <authorList>
            <person name="Hahn M.W."/>
        </authorList>
    </citation>
    <scope>NUCLEOTIDE SEQUENCE</scope>
    <source>
        <strain evidence="2">LF4-65</strain>
    </source>
</reference>